<proteinExistence type="predicted"/>
<evidence type="ECO:0000313" key="1">
    <source>
        <dbReference type="EMBL" id="JAE23007.1"/>
    </source>
</evidence>
<protein>
    <submittedName>
        <fullName evidence="1">Uncharacterized protein</fullName>
    </submittedName>
</protein>
<organism evidence="1">
    <name type="scientific">Arundo donax</name>
    <name type="common">Giant reed</name>
    <name type="synonym">Donax arundinaceus</name>
    <dbReference type="NCBI Taxonomy" id="35708"/>
    <lineage>
        <taxon>Eukaryota</taxon>
        <taxon>Viridiplantae</taxon>
        <taxon>Streptophyta</taxon>
        <taxon>Embryophyta</taxon>
        <taxon>Tracheophyta</taxon>
        <taxon>Spermatophyta</taxon>
        <taxon>Magnoliopsida</taxon>
        <taxon>Liliopsida</taxon>
        <taxon>Poales</taxon>
        <taxon>Poaceae</taxon>
        <taxon>PACMAD clade</taxon>
        <taxon>Arundinoideae</taxon>
        <taxon>Arundineae</taxon>
        <taxon>Arundo</taxon>
    </lineage>
</organism>
<name>A0A0A9TUM4_ARUDO</name>
<reference evidence="1" key="2">
    <citation type="journal article" date="2015" name="Data Brief">
        <title>Shoot transcriptome of the giant reed, Arundo donax.</title>
        <authorList>
            <person name="Barrero R.A."/>
            <person name="Guerrero F.D."/>
            <person name="Moolhuijzen P."/>
            <person name="Goolsby J.A."/>
            <person name="Tidwell J."/>
            <person name="Bellgard S.E."/>
            <person name="Bellgard M.I."/>
        </authorList>
    </citation>
    <scope>NUCLEOTIDE SEQUENCE</scope>
    <source>
        <tissue evidence="1">Shoot tissue taken approximately 20 cm above the soil surface</tissue>
    </source>
</reference>
<accession>A0A0A9TUM4</accession>
<dbReference type="AlphaFoldDB" id="A0A0A9TUM4"/>
<reference evidence="1" key="1">
    <citation type="submission" date="2014-09" db="EMBL/GenBank/DDBJ databases">
        <authorList>
            <person name="Magalhaes I.L.F."/>
            <person name="Oliveira U."/>
            <person name="Santos F.R."/>
            <person name="Vidigal T.H.D.A."/>
            <person name="Brescovit A.D."/>
            <person name="Santos A.J."/>
        </authorList>
    </citation>
    <scope>NUCLEOTIDE SEQUENCE</scope>
    <source>
        <tissue evidence="1">Shoot tissue taken approximately 20 cm above the soil surface</tissue>
    </source>
</reference>
<dbReference type="EMBL" id="GBRH01174889">
    <property type="protein sequence ID" value="JAE23007.1"/>
    <property type="molecule type" value="Transcribed_RNA"/>
</dbReference>
<sequence>MIGYSNRGKTILIATYRTHVHQNVTSCKLNA</sequence>